<feature type="region of interest" description="Disordered" evidence="4">
    <location>
        <begin position="1"/>
        <end position="22"/>
    </location>
</feature>
<dbReference type="OrthoDB" id="26525at2759"/>
<protein>
    <recommendedName>
        <fullName evidence="1">Calmodulin</fullName>
    </recommendedName>
</protein>
<dbReference type="CDD" id="cd00051">
    <property type="entry name" value="EFh"/>
    <property type="match status" value="2"/>
</dbReference>
<dbReference type="FunFam" id="1.10.238.10:FF:000001">
    <property type="entry name" value="Calmodulin 1"/>
    <property type="match status" value="1"/>
</dbReference>
<comment type="caution">
    <text evidence="6">The sequence shown here is derived from an EMBL/GenBank/DDBJ whole genome shotgun (WGS) entry which is preliminary data.</text>
</comment>
<proteinExistence type="predicted"/>
<dbReference type="InterPro" id="IPR018247">
    <property type="entry name" value="EF_Hand_1_Ca_BS"/>
</dbReference>
<dbReference type="SMART" id="SM00054">
    <property type="entry name" value="EFh"/>
    <property type="match status" value="4"/>
</dbReference>
<dbReference type="Pfam" id="PF13499">
    <property type="entry name" value="EF-hand_7"/>
    <property type="match status" value="2"/>
</dbReference>
<organism evidence="6 7">
    <name type="scientific">Hondaea fermentalgiana</name>
    <dbReference type="NCBI Taxonomy" id="2315210"/>
    <lineage>
        <taxon>Eukaryota</taxon>
        <taxon>Sar</taxon>
        <taxon>Stramenopiles</taxon>
        <taxon>Bigyra</taxon>
        <taxon>Labyrinthulomycetes</taxon>
        <taxon>Thraustochytrida</taxon>
        <taxon>Thraustochytriidae</taxon>
        <taxon>Hondaea</taxon>
    </lineage>
</organism>
<dbReference type="InterPro" id="IPR011992">
    <property type="entry name" value="EF-hand-dom_pair"/>
</dbReference>
<feature type="domain" description="EF-hand" evidence="5">
    <location>
        <begin position="62"/>
        <end position="97"/>
    </location>
</feature>
<dbReference type="Proteomes" id="UP000241890">
    <property type="component" value="Unassembled WGS sequence"/>
</dbReference>
<feature type="domain" description="EF-hand" evidence="5">
    <location>
        <begin position="26"/>
        <end position="61"/>
    </location>
</feature>
<evidence type="ECO:0000256" key="3">
    <source>
        <dbReference type="ARBA" id="ARBA00022837"/>
    </source>
</evidence>
<evidence type="ECO:0000256" key="4">
    <source>
        <dbReference type="SAM" id="MobiDB-lite"/>
    </source>
</evidence>
<feature type="domain" description="EF-hand" evidence="5">
    <location>
        <begin position="145"/>
        <end position="176"/>
    </location>
</feature>
<dbReference type="PANTHER" id="PTHR23048">
    <property type="entry name" value="MYOSIN LIGHT CHAIN 1, 3"/>
    <property type="match status" value="1"/>
</dbReference>
<dbReference type="AlphaFoldDB" id="A0A2R5GUS0"/>
<dbReference type="InterPro" id="IPR002048">
    <property type="entry name" value="EF_hand_dom"/>
</dbReference>
<keyword evidence="2" id="KW-0677">Repeat</keyword>
<evidence type="ECO:0000313" key="6">
    <source>
        <dbReference type="EMBL" id="GBG33518.1"/>
    </source>
</evidence>
<dbReference type="SUPFAM" id="SSF47473">
    <property type="entry name" value="EF-hand"/>
    <property type="match status" value="1"/>
</dbReference>
<dbReference type="GO" id="GO:0016460">
    <property type="term" value="C:myosin II complex"/>
    <property type="evidence" value="ECO:0007669"/>
    <property type="project" value="TreeGrafter"/>
</dbReference>
<name>A0A2R5GUS0_9STRA</name>
<dbReference type="GO" id="GO:0005509">
    <property type="term" value="F:calcium ion binding"/>
    <property type="evidence" value="ECO:0007669"/>
    <property type="project" value="InterPro"/>
</dbReference>
<keyword evidence="3" id="KW-0106">Calcium</keyword>
<feature type="domain" description="EF-hand" evidence="5">
    <location>
        <begin position="105"/>
        <end position="140"/>
    </location>
</feature>
<evidence type="ECO:0000313" key="7">
    <source>
        <dbReference type="Proteomes" id="UP000241890"/>
    </source>
</evidence>
<evidence type="ECO:0000259" key="5">
    <source>
        <dbReference type="PROSITE" id="PS50222"/>
    </source>
</evidence>
<dbReference type="InParanoid" id="A0A2R5GUS0"/>
<evidence type="ECO:0000256" key="1">
    <source>
        <dbReference type="ARBA" id="ARBA00020786"/>
    </source>
</evidence>
<reference evidence="6 7" key="1">
    <citation type="submission" date="2017-12" db="EMBL/GenBank/DDBJ databases">
        <title>Sequencing, de novo assembly and annotation of complete genome of a new Thraustochytrid species, strain FCC1311.</title>
        <authorList>
            <person name="Sedici K."/>
            <person name="Godart F."/>
            <person name="Aiese Cigliano R."/>
            <person name="Sanseverino W."/>
            <person name="Barakat M."/>
            <person name="Ortet P."/>
            <person name="Marechal E."/>
            <person name="Cagnac O."/>
            <person name="Amato A."/>
        </authorList>
    </citation>
    <scope>NUCLEOTIDE SEQUENCE [LARGE SCALE GENOMIC DNA]</scope>
</reference>
<keyword evidence="7" id="KW-1185">Reference proteome</keyword>
<dbReference type="InterPro" id="IPR050230">
    <property type="entry name" value="CALM/Myosin/TropC-like"/>
</dbReference>
<gene>
    <name evidence="6" type="ORF">FCC1311_097412</name>
</gene>
<evidence type="ECO:0000256" key="2">
    <source>
        <dbReference type="ARBA" id="ARBA00022737"/>
    </source>
</evidence>
<dbReference type="PANTHER" id="PTHR23048:SF0">
    <property type="entry name" value="CALMODULIN LIKE 3"/>
    <property type="match status" value="1"/>
</dbReference>
<dbReference type="EMBL" id="BEYU01000160">
    <property type="protein sequence ID" value="GBG33518.1"/>
    <property type="molecule type" value="Genomic_DNA"/>
</dbReference>
<dbReference type="PROSITE" id="PS00018">
    <property type="entry name" value="EF_HAND_1"/>
    <property type="match status" value="3"/>
</dbReference>
<accession>A0A2R5GUS0</accession>
<dbReference type="PROSITE" id="PS50222">
    <property type="entry name" value="EF_HAND_2"/>
    <property type="match status" value="4"/>
</dbReference>
<dbReference type="Gene3D" id="1.10.238.10">
    <property type="entry name" value="EF-hand"/>
    <property type="match status" value="2"/>
</dbReference>
<sequence>MAETKGPAGDGANAAPSSKAAVLSPEKVEHFRDAYNIFDKNGDGGVGITELGHVMRCLGLDPSDDEVRRMFDEVDVDGSGEISFEEFLEIMAEMSGESSTEKEPGQAENWAEAFKIFDLDGDGFVTAAELGKVLENMGEPLKDYELQEMIDEVDKDKDGKLNLEEFVHVMAHGLDG</sequence>